<dbReference type="InterPro" id="IPR000077">
    <property type="entry name" value="Ribosomal_eL39"/>
</dbReference>
<dbReference type="GO" id="GO:0006412">
    <property type="term" value="P:translation"/>
    <property type="evidence" value="ECO:0007669"/>
    <property type="project" value="UniProtKB-UniRule"/>
</dbReference>
<dbReference type="InterPro" id="IPR023626">
    <property type="entry name" value="Ribosomal_eL39_dom_sf"/>
</dbReference>
<keyword evidence="8" id="KW-1185">Reference proteome</keyword>
<evidence type="ECO:0000313" key="8">
    <source>
        <dbReference type="Proteomes" id="UP000236584"/>
    </source>
</evidence>
<protein>
    <recommendedName>
        <fullName evidence="4 5">Large ribosomal subunit protein eL39</fullName>
    </recommendedName>
</protein>
<gene>
    <name evidence="5" type="primary">rpl39e</name>
    <name evidence="7" type="ORF">C2R22_19780</name>
</gene>
<dbReference type="GeneID" id="85727015"/>
<dbReference type="RefSeq" id="WP_103427295.1">
    <property type="nucleotide sequence ID" value="NZ_CP026309.1"/>
</dbReference>
<keyword evidence="2 5" id="KW-0689">Ribosomal protein</keyword>
<evidence type="ECO:0000256" key="4">
    <source>
        <dbReference type="ARBA" id="ARBA00035234"/>
    </source>
</evidence>
<dbReference type="GO" id="GO:0003735">
    <property type="term" value="F:structural constituent of ribosome"/>
    <property type="evidence" value="ECO:0007669"/>
    <property type="project" value="InterPro"/>
</dbReference>
<dbReference type="AlphaFoldDB" id="A0A2I8VNW4"/>
<evidence type="ECO:0000313" key="7">
    <source>
        <dbReference type="EMBL" id="AUV83606.1"/>
    </source>
</evidence>
<comment type="similarity">
    <text evidence="1 5">Belongs to the eukaryotic ribosomal protein eL39 family.</text>
</comment>
<evidence type="ECO:0000256" key="6">
    <source>
        <dbReference type="SAM" id="MobiDB-lite"/>
    </source>
</evidence>
<keyword evidence="3 5" id="KW-0687">Ribonucleoprotein</keyword>
<evidence type="ECO:0000256" key="1">
    <source>
        <dbReference type="ARBA" id="ARBA00009339"/>
    </source>
</evidence>
<evidence type="ECO:0000256" key="2">
    <source>
        <dbReference type="ARBA" id="ARBA00022980"/>
    </source>
</evidence>
<reference evidence="7 8" key="1">
    <citation type="submission" date="2018-01" db="EMBL/GenBank/DDBJ databases">
        <title>Complete genome sequence of Salinigranum rubrum GX10T, an extremely halophilic archaeon isolated from a marine solar saltern.</title>
        <authorList>
            <person name="Han S."/>
        </authorList>
    </citation>
    <scope>NUCLEOTIDE SEQUENCE [LARGE SCALE GENOMIC DNA]</scope>
    <source>
        <strain evidence="7 8">GX10</strain>
    </source>
</reference>
<evidence type="ECO:0000256" key="5">
    <source>
        <dbReference type="HAMAP-Rule" id="MF_00629"/>
    </source>
</evidence>
<proteinExistence type="inferred from homology"/>
<dbReference type="InterPro" id="IPR020083">
    <property type="entry name" value="Ribosomal_eL39_CS"/>
</dbReference>
<dbReference type="GO" id="GO:1990904">
    <property type="term" value="C:ribonucleoprotein complex"/>
    <property type="evidence" value="ECO:0007669"/>
    <property type="project" value="UniProtKB-KW"/>
</dbReference>
<dbReference type="SUPFAM" id="SSF48662">
    <property type="entry name" value="Ribosomal protein L39e"/>
    <property type="match status" value="1"/>
</dbReference>
<dbReference type="PROSITE" id="PS00051">
    <property type="entry name" value="RIBOSOMAL_L39E"/>
    <property type="match status" value="1"/>
</dbReference>
<dbReference type="FunFam" id="1.10.1620.10:FF:000001">
    <property type="entry name" value="60S ribosomal protein-like L39"/>
    <property type="match status" value="1"/>
</dbReference>
<name>A0A2I8VNW4_9EURY</name>
<dbReference type="Gene3D" id="1.10.1620.10">
    <property type="entry name" value="Ribosomal protein L39e"/>
    <property type="match status" value="1"/>
</dbReference>
<dbReference type="KEGG" id="srub:C2R22_19780"/>
<evidence type="ECO:0000256" key="3">
    <source>
        <dbReference type="ARBA" id="ARBA00023274"/>
    </source>
</evidence>
<dbReference type="HAMAP" id="MF_00629">
    <property type="entry name" value="Ribosomal_eL39"/>
    <property type="match status" value="1"/>
</dbReference>
<dbReference type="EMBL" id="CP026309">
    <property type="protein sequence ID" value="AUV83606.1"/>
    <property type="molecule type" value="Genomic_DNA"/>
</dbReference>
<feature type="region of interest" description="Disordered" evidence="6">
    <location>
        <begin position="1"/>
        <end position="21"/>
    </location>
</feature>
<dbReference type="GO" id="GO:0005840">
    <property type="term" value="C:ribosome"/>
    <property type="evidence" value="ECO:0007669"/>
    <property type="project" value="UniProtKB-KW"/>
</dbReference>
<dbReference type="OrthoDB" id="65887at2157"/>
<organism evidence="7 8">
    <name type="scientific">Salinigranum rubrum</name>
    <dbReference type="NCBI Taxonomy" id="755307"/>
    <lineage>
        <taxon>Archaea</taxon>
        <taxon>Methanobacteriati</taxon>
        <taxon>Methanobacteriota</taxon>
        <taxon>Stenosarchaea group</taxon>
        <taxon>Halobacteria</taxon>
        <taxon>Halobacteriales</taxon>
        <taxon>Haloferacaceae</taxon>
        <taxon>Salinigranum</taxon>
    </lineage>
</organism>
<sequence>MGKKSKAKKKRLAKLERQNSRVPAWVMMKTDMEVQRNPKRRNWRRSDTDE</sequence>
<dbReference type="NCBIfam" id="NF002316">
    <property type="entry name" value="PRK01242.1"/>
    <property type="match status" value="1"/>
</dbReference>
<dbReference type="Pfam" id="PF00832">
    <property type="entry name" value="Ribosomal_L39"/>
    <property type="match status" value="1"/>
</dbReference>
<dbReference type="Proteomes" id="UP000236584">
    <property type="component" value="Chromosome"/>
</dbReference>
<accession>A0A2I8VNW4</accession>
<feature type="compositionally biased region" description="Basic residues" evidence="6">
    <location>
        <begin position="1"/>
        <end position="12"/>
    </location>
</feature>